<comment type="similarity">
    <text evidence="9">Belongs to the carbohydrate kinase PfkB family. Ribokinase subfamily.</text>
</comment>
<evidence type="ECO:0000256" key="7">
    <source>
        <dbReference type="ARBA" id="ARBA00022958"/>
    </source>
</evidence>
<comment type="subunit">
    <text evidence="9">Homodimer.</text>
</comment>
<feature type="binding site" evidence="9">
    <location>
        <position position="142"/>
    </location>
    <ligand>
        <name>substrate</name>
    </ligand>
</feature>
<comment type="caution">
    <text evidence="9">Lacks conserved residue(s) required for the propagation of feature annotation.</text>
</comment>
<protein>
    <recommendedName>
        <fullName evidence="9">Ribokinase</fullName>
        <shortName evidence="9">RK</shortName>
        <ecNumber evidence="9">2.7.1.15</ecNumber>
    </recommendedName>
</protein>
<keyword evidence="4 9" id="KW-0418">Kinase</keyword>
<sequence length="312" mass="32133">MSLGRPRISVCGSINMDHVSYVRVAPGAGETVVGQGFHESVGGKGASQAVAAARAGGSVEIIGAVGDDTYGLLLRSSLMDAAVGTSGLRSIAGRTGMAHIVVDDQGENAVVVVPGANASMTGLTKVEEQRIALSDVFLTQLELPMTVVEAGLRAARGAGVKTVLTPAPVLTAPLTQTVLDYVDVLVPNIHEAEVLTGEPYPLKAAHALLDAVPEVVITLGADGCLHLDREGLPLWIPAFNVAAKDTSGARDTFVGAFTVARMAGRSVVPALRWASAAAAIAVQGQGATNAMPHRAEIDRLFAGTPRQRRPVD</sequence>
<evidence type="ECO:0000313" key="12">
    <source>
        <dbReference type="Proteomes" id="UP000642284"/>
    </source>
</evidence>
<comment type="catalytic activity">
    <reaction evidence="9">
        <text>D-ribose + ATP = D-ribose 5-phosphate + ADP + H(+)</text>
        <dbReference type="Rhea" id="RHEA:13697"/>
        <dbReference type="ChEBI" id="CHEBI:15378"/>
        <dbReference type="ChEBI" id="CHEBI:30616"/>
        <dbReference type="ChEBI" id="CHEBI:47013"/>
        <dbReference type="ChEBI" id="CHEBI:78346"/>
        <dbReference type="ChEBI" id="CHEBI:456216"/>
        <dbReference type="EC" id="2.7.1.15"/>
    </reaction>
</comment>
<keyword evidence="3 9" id="KW-0547">Nucleotide-binding</keyword>
<evidence type="ECO:0000256" key="4">
    <source>
        <dbReference type="ARBA" id="ARBA00022777"/>
    </source>
</evidence>
<gene>
    <name evidence="9" type="primary">rbsK</name>
    <name evidence="11" type="ORF">H9Y04_44995</name>
</gene>
<evidence type="ECO:0000256" key="8">
    <source>
        <dbReference type="ARBA" id="ARBA00023277"/>
    </source>
</evidence>
<evidence type="ECO:0000313" key="11">
    <source>
        <dbReference type="EMBL" id="MBC9719647.1"/>
    </source>
</evidence>
<dbReference type="HAMAP" id="MF_01987">
    <property type="entry name" value="Ribokinase"/>
    <property type="match status" value="1"/>
</dbReference>
<feature type="binding site" evidence="9">
    <location>
        <position position="251"/>
    </location>
    <ligand>
        <name>substrate</name>
    </ligand>
</feature>
<keyword evidence="1 9" id="KW-0808">Transferase</keyword>
<dbReference type="InterPro" id="IPR002139">
    <property type="entry name" value="Ribo/fructo_kinase"/>
</dbReference>
<feature type="binding site" evidence="9">
    <location>
        <position position="188"/>
    </location>
    <ligand>
        <name>ATP</name>
        <dbReference type="ChEBI" id="CHEBI:30616"/>
    </ligand>
</feature>
<comment type="cofactor">
    <cofactor evidence="9">
        <name>Mg(2+)</name>
        <dbReference type="ChEBI" id="CHEBI:18420"/>
    </cofactor>
    <text evidence="9">Requires a divalent cation, most likely magnesium in vivo, as an electrophilic catalyst to aid phosphoryl group transfer. It is the chelate of the metal and the nucleotide that is the actual substrate.</text>
</comment>
<feature type="binding site" evidence="9">
    <location>
        <position position="245"/>
    </location>
    <ligand>
        <name>K(+)</name>
        <dbReference type="ChEBI" id="CHEBI:29103"/>
    </ligand>
</feature>
<dbReference type="InterPro" id="IPR029056">
    <property type="entry name" value="Ribokinase-like"/>
</dbReference>
<keyword evidence="5 9" id="KW-0067">ATP-binding</keyword>
<feature type="binding site" evidence="9">
    <location>
        <position position="247"/>
    </location>
    <ligand>
        <name>K(+)</name>
        <dbReference type="ChEBI" id="CHEBI:29103"/>
    </ligand>
</feature>
<dbReference type="Proteomes" id="UP000642284">
    <property type="component" value="Unassembled WGS sequence"/>
</dbReference>
<dbReference type="RefSeq" id="WP_187820048.1">
    <property type="nucleotide sequence ID" value="NZ_JACTVJ010000056.1"/>
</dbReference>
<dbReference type="PANTHER" id="PTHR10584">
    <property type="entry name" value="SUGAR KINASE"/>
    <property type="match status" value="1"/>
</dbReference>
<dbReference type="SUPFAM" id="SSF53613">
    <property type="entry name" value="Ribokinase-like"/>
    <property type="match status" value="1"/>
</dbReference>
<feature type="active site" description="Proton acceptor" evidence="9">
    <location>
        <position position="251"/>
    </location>
</feature>
<dbReference type="PANTHER" id="PTHR10584:SF166">
    <property type="entry name" value="RIBOKINASE"/>
    <property type="match status" value="1"/>
</dbReference>
<evidence type="ECO:0000259" key="10">
    <source>
        <dbReference type="Pfam" id="PF00294"/>
    </source>
</evidence>
<dbReference type="PRINTS" id="PR00990">
    <property type="entry name" value="RIBOKINASE"/>
</dbReference>
<dbReference type="Pfam" id="PF00294">
    <property type="entry name" value="PfkB"/>
    <property type="match status" value="1"/>
</dbReference>
<comment type="subcellular location">
    <subcellularLocation>
        <location evidence="9">Cytoplasm</location>
    </subcellularLocation>
</comment>
<evidence type="ECO:0000256" key="9">
    <source>
        <dbReference type="HAMAP-Rule" id="MF_01987"/>
    </source>
</evidence>
<organism evidence="11 12">
    <name type="scientific">Streptomyces polyasparticus</name>
    <dbReference type="NCBI Taxonomy" id="2767826"/>
    <lineage>
        <taxon>Bacteria</taxon>
        <taxon>Bacillati</taxon>
        <taxon>Actinomycetota</taxon>
        <taxon>Actinomycetes</taxon>
        <taxon>Kitasatosporales</taxon>
        <taxon>Streptomycetaceae</taxon>
        <taxon>Streptomyces</taxon>
    </lineage>
</organism>
<evidence type="ECO:0000256" key="3">
    <source>
        <dbReference type="ARBA" id="ARBA00022741"/>
    </source>
</evidence>
<dbReference type="InterPro" id="IPR011877">
    <property type="entry name" value="Ribokinase"/>
</dbReference>
<keyword evidence="9" id="KW-0963">Cytoplasm</keyword>
<feature type="binding site" evidence="9">
    <location>
        <position position="284"/>
    </location>
    <ligand>
        <name>K(+)</name>
        <dbReference type="ChEBI" id="CHEBI:29103"/>
    </ligand>
</feature>
<dbReference type="InterPro" id="IPR011611">
    <property type="entry name" value="PfkB_dom"/>
</dbReference>
<comment type="function">
    <text evidence="9">Catalyzes the phosphorylation of ribose at O-5 in a reaction requiring ATP and magnesium. The resulting D-ribose-5-phosphate can then be used either for sythesis of nucleotides, histidine, and tryptophan, or as a component of the pentose phosphate pathway.</text>
</comment>
<evidence type="ECO:0000256" key="1">
    <source>
        <dbReference type="ARBA" id="ARBA00022679"/>
    </source>
</evidence>
<feature type="binding site" evidence="9">
    <location>
        <begin position="15"/>
        <end position="17"/>
    </location>
    <ligand>
        <name>substrate</name>
    </ligand>
</feature>
<keyword evidence="12" id="KW-1185">Reference proteome</keyword>
<keyword evidence="2 9" id="KW-0479">Metal-binding</keyword>
<evidence type="ECO:0000256" key="2">
    <source>
        <dbReference type="ARBA" id="ARBA00022723"/>
    </source>
</evidence>
<feature type="binding site" evidence="9">
    <location>
        <position position="281"/>
    </location>
    <ligand>
        <name>K(+)</name>
        <dbReference type="ChEBI" id="CHEBI:29103"/>
    </ligand>
</feature>
<dbReference type="EC" id="2.7.1.15" evidence="9"/>
<dbReference type="CDD" id="cd01174">
    <property type="entry name" value="ribokinase"/>
    <property type="match status" value="1"/>
</dbReference>
<reference evidence="11 12" key="1">
    <citation type="submission" date="2020-08" db="EMBL/GenBank/DDBJ databases">
        <title>Genemic of Streptomyces polyaspartic.</title>
        <authorList>
            <person name="Liu W."/>
        </authorList>
    </citation>
    <scope>NUCLEOTIDE SEQUENCE [LARGE SCALE GENOMIC DNA]</scope>
    <source>
        <strain evidence="11 12">TRM66268-LWL</strain>
    </source>
</reference>
<feature type="binding site" evidence="9">
    <location>
        <begin position="218"/>
        <end position="223"/>
    </location>
    <ligand>
        <name>ATP</name>
        <dbReference type="ChEBI" id="CHEBI:30616"/>
    </ligand>
</feature>
<name>A0ABR7SVW2_9ACTN</name>
<feature type="domain" description="Carbohydrate kinase PfkB" evidence="10">
    <location>
        <begin position="7"/>
        <end position="293"/>
    </location>
</feature>
<keyword evidence="6 9" id="KW-0460">Magnesium</keyword>
<proteinExistence type="inferred from homology"/>
<evidence type="ECO:0000256" key="5">
    <source>
        <dbReference type="ARBA" id="ARBA00022840"/>
    </source>
</evidence>
<dbReference type="Gene3D" id="3.40.1190.20">
    <property type="match status" value="1"/>
</dbReference>
<comment type="pathway">
    <text evidence="9">Carbohydrate metabolism; D-ribose degradation; D-ribose 5-phosphate from beta-D-ribopyranose: step 2/2.</text>
</comment>
<keyword evidence="7 9" id="KW-0630">Potassium</keyword>
<keyword evidence="8 9" id="KW-0119">Carbohydrate metabolism</keyword>
<accession>A0ABR7SVW2</accession>
<comment type="caution">
    <text evidence="11">The sequence shown here is derived from an EMBL/GenBank/DDBJ whole genome shotgun (WGS) entry which is preliminary data.</text>
</comment>
<dbReference type="EMBL" id="JACTVJ010000056">
    <property type="protein sequence ID" value="MBC9719647.1"/>
    <property type="molecule type" value="Genomic_DNA"/>
</dbReference>
<comment type="activity regulation">
    <text evidence="9">Activated by a monovalent cation that binds near, but not in, the active site. The most likely occupant of the site in vivo is potassium. Ion binding induces a conformational change that may alter substrate affinity.</text>
</comment>
<evidence type="ECO:0000256" key="6">
    <source>
        <dbReference type="ARBA" id="ARBA00022842"/>
    </source>
</evidence>
<feature type="binding site" evidence="9">
    <location>
        <position position="286"/>
    </location>
    <ligand>
        <name>K(+)</name>
        <dbReference type="ChEBI" id="CHEBI:29103"/>
    </ligand>
</feature>